<dbReference type="RefSeq" id="WP_204909625.1">
    <property type="nucleotide sequence ID" value="NZ_JACJLV010000046.1"/>
</dbReference>
<dbReference type="AlphaFoldDB" id="A0A939BBF2"/>
<keyword evidence="3" id="KW-1185">Reference proteome</keyword>
<dbReference type="EMBL" id="JACJLV010000046">
    <property type="protein sequence ID" value="MBM6827633.1"/>
    <property type="molecule type" value="Genomic_DNA"/>
</dbReference>
<gene>
    <name evidence="2" type="ORF">H6A13_11095</name>
</gene>
<dbReference type="InterPro" id="IPR029039">
    <property type="entry name" value="Flavoprotein-like_sf"/>
</dbReference>
<comment type="caution">
    <text evidence="2">The sequence shown here is derived from an EMBL/GenBank/DDBJ whole genome shotgun (WGS) entry which is preliminary data.</text>
</comment>
<dbReference type="InterPro" id="IPR052200">
    <property type="entry name" value="Protoporphyrinogen_IX_DH"/>
</dbReference>
<name>A0A939BBF2_9CLOT</name>
<dbReference type="Gene3D" id="3.40.50.360">
    <property type="match status" value="1"/>
</dbReference>
<dbReference type="PANTHER" id="PTHR38030">
    <property type="entry name" value="PROTOPORPHYRINOGEN IX DEHYDROGENASE [MENAQUINONE]"/>
    <property type="match status" value="1"/>
</dbReference>
<evidence type="ECO:0000259" key="1">
    <source>
        <dbReference type="Pfam" id="PF12724"/>
    </source>
</evidence>
<dbReference type="Pfam" id="PF12724">
    <property type="entry name" value="Flavodoxin_5"/>
    <property type="match status" value="1"/>
</dbReference>
<reference evidence="2" key="1">
    <citation type="submission" date="2020-08" db="EMBL/GenBank/DDBJ databases">
        <authorList>
            <person name="Cejkova D."/>
            <person name="Kubasova T."/>
            <person name="Jahodarova E."/>
            <person name="Rychlik I."/>
        </authorList>
    </citation>
    <scope>NUCLEOTIDE SEQUENCE</scope>
    <source>
        <strain evidence="2">An420c</strain>
    </source>
</reference>
<dbReference type="GO" id="GO:0070819">
    <property type="term" value="F:menaquinone-dependent protoporphyrinogen oxidase activity"/>
    <property type="evidence" value="ECO:0007669"/>
    <property type="project" value="TreeGrafter"/>
</dbReference>
<dbReference type="SUPFAM" id="SSF52218">
    <property type="entry name" value="Flavoproteins"/>
    <property type="match status" value="1"/>
</dbReference>
<dbReference type="GO" id="GO:0006783">
    <property type="term" value="P:heme biosynthetic process"/>
    <property type="evidence" value="ECO:0007669"/>
    <property type="project" value="TreeGrafter"/>
</dbReference>
<evidence type="ECO:0000313" key="2">
    <source>
        <dbReference type="EMBL" id="MBM6827633.1"/>
    </source>
</evidence>
<proteinExistence type="predicted"/>
<dbReference type="Proteomes" id="UP000713880">
    <property type="component" value="Unassembled WGS sequence"/>
</dbReference>
<feature type="domain" description="Flavodoxin" evidence="1">
    <location>
        <begin position="4"/>
        <end position="134"/>
    </location>
</feature>
<accession>A0A939BBF2</accession>
<dbReference type="PANTHER" id="PTHR38030:SF2">
    <property type="entry name" value="PROTOPORPHYRINOGEN IX DEHYDROGENASE [QUINONE]"/>
    <property type="match status" value="1"/>
</dbReference>
<reference evidence="2" key="2">
    <citation type="journal article" date="2021" name="Sci. Rep.">
        <title>The distribution of antibiotic resistance genes in chicken gut microbiota commensals.</title>
        <authorList>
            <person name="Juricova H."/>
            <person name="Matiasovicova J."/>
            <person name="Kubasova T."/>
            <person name="Cejkova D."/>
            <person name="Rychlik I."/>
        </authorList>
    </citation>
    <scope>NUCLEOTIDE SEQUENCE</scope>
    <source>
        <strain evidence="2">An420c</strain>
    </source>
</reference>
<protein>
    <recommendedName>
        <fullName evidence="1">Flavodoxin domain-containing protein</fullName>
    </recommendedName>
</protein>
<sequence>MKSLIIYGSQYGTTKRYAERFAEMTGFPVISYEDMNALTDYERVIYFGGLYAGGVKGLKNAVKRFSLNTKLIIVTVGLADVCDKENVSNIRNSISKQVPEDLLKSAFVFHLRGGIDYQKLSFKHKTMMTLLYNKIKNLPEDKKTAEDKALIETFNSKVDFVDFDSLNPIAEVL</sequence>
<organism evidence="2 3">
    <name type="scientific">Mordavella massiliensis</name>
    <dbReference type="NCBI Taxonomy" id="1871024"/>
    <lineage>
        <taxon>Bacteria</taxon>
        <taxon>Bacillati</taxon>
        <taxon>Bacillota</taxon>
        <taxon>Clostridia</taxon>
        <taxon>Eubacteriales</taxon>
        <taxon>Clostridiaceae</taxon>
        <taxon>Mordavella</taxon>
    </lineage>
</organism>
<dbReference type="InterPro" id="IPR026816">
    <property type="entry name" value="Flavodoxin_dom"/>
</dbReference>
<dbReference type="GO" id="GO:0010181">
    <property type="term" value="F:FMN binding"/>
    <property type="evidence" value="ECO:0007669"/>
    <property type="project" value="TreeGrafter"/>
</dbReference>
<evidence type="ECO:0000313" key="3">
    <source>
        <dbReference type="Proteomes" id="UP000713880"/>
    </source>
</evidence>